<gene>
    <name evidence="3" type="ORF">F4827_003956</name>
</gene>
<dbReference type="RefSeq" id="WP_183726042.1">
    <property type="nucleotide sequence ID" value="NZ_JACHBW010000011.1"/>
</dbReference>
<keyword evidence="2" id="KW-0732">Signal</keyword>
<dbReference type="GO" id="GO:0005886">
    <property type="term" value="C:plasma membrane"/>
    <property type="evidence" value="ECO:0007669"/>
    <property type="project" value="UniProtKB-SubCell"/>
</dbReference>
<dbReference type="PANTHER" id="PTHR30203">
    <property type="entry name" value="OUTER MEMBRANE CATION EFFLUX PROTEIN"/>
    <property type="match status" value="1"/>
</dbReference>
<keyword evidence="2" id="KW-0564">Palmitate</keyword>
<keyword evidence="2" id="KW-1134">Transmembrane beta strand</keyword>
<comment type="subcellular location">
    <subcellularLocation>
        <location evidence="2">Cell membrane</location>
        <topology evidence="2">Lipid-anchor</topology>
    </subcellularLocation>
</comment>
<dbReference type="PANTHER" id="PTHR30203:SF25">
    <property type="entry name" value="OUTER MEMBRANE PROTEIN-RELATED"/>
    <property type="match status" value="1"/>
</dbReference>
<dbReference type="Proteomes" id="UP000571554">
    <property type="component" value="Unassembled WGS sequence"/>
</dbReference>
<dbReference type="InterPro" id="IPR003423">
    <property type="entry name" value="OMP_efflux"/>
</dbReference>
<organism evidence="3 4">
    <name type="scientific">Paraburkholderia bannensis</name>
    <dbReference type="NCBI Taxonomy" id="765414"/>
    <lineage>
        <taxon>Bacteria</taxon>
        <taxon>Pseudomonadati</taxon>
        <taxon>Pseudomonadota</taxon>
        <taxon>Betaproteobacteria</taxon>
        <taxon>Burkholderiales</taxon>
        <taxon>Burkholderiaceae</taxon>
        <taxon>Paraburkholderia</taxon>
    </lineage>
</organism>
<dbReference type="SUPFAM" id="SSF56954">
    <property type="entry name" value="Outer membrane efflux proteins (OEP)"/>
    <property type="match status" value="1"/>
</dbReference>
<dbReference type="InterPro" id="IPR010131">
    <property type="entry name" value="MdtP/NodT-like"/>
</dbReference>
<dbReference type="Pfam" id="PF02321">
    <property type="entry name" value="OEP"/>
    <property type="match status" value="2"/>
</dbReference>
<feature type="signal peptide" evidence="2">
    <location>
        <begin position="1"/>
        <end position="20"/>
    </location>
</feature>
<keyword evidence="2" id="KW-0472">Membrane</keyword>
<reference evidence="3 4" key="1">
    <citation type="submission" date="2020-08" db="EMBL/GenBank/DDBJ databases">
        <title>Above-ground endophytic microbial communities from plants in different locations in the United States.</title>
        <authorList>
            <person name="Frank C."/>
        </authorList>
    </citation>
    <scope>NUCLEOTIDE SEQUENCE [LARGE SCALE GENOMIC DNA]</scope>
    <source>
        <strain evidence="3 4">WP4_2_2</strain>
    </source>
</reference>
<evidence type="ECO:0000256" key="2">
    <source>
        <dbReference type="RuleBase" id="RU362097"/>
    </source>
</evidence>
<evidence type="ECO:0000313" key="4">
    <source>
        <dbReference type="Proteomes" id="UP000571554"/>
    </source>
</evidence>
<keyword evidence="2" id="KW-0812">Transmembrane</keyword>
<dbReference type="NCBIfam" id="TIGR01845">
    <property type="entry name" value="outer_NodT"/>
    <property type="match status" value="1"/>
</dbReference>
<dbReference type="AlphaFoldDB" id="A0A7W9WU78"/>
<dbReference type="Gene3D" id="1.20.1600.10">
    <property type="entry name" value="Outer membrane efflux proteins (OEP)"/>
    <property type="match status" value="1"/>
</dbReference>
<dbReference type="GO" id="GO:0015562">
    <property type="term" value="F:efflux transmembrane transporter activity"/>
    <property type="evidence" value="ECO:0007669"/>
    <property type="project" value="InterPro"/>
</dbReference>
<evidence type="ECO:0000313" key="3">
    <source>
        <dbReference type="EMBL" id="MBB6104097.1"/>
    </source>
</evidence>
<keyword evidence="2 3" id="KW-0449">Lipoprotein</keyword>
<comment type="caution">
    <text evidence="3">The sequence shown here is derived from an EMBL/GenBank/DDBJ whole genome shotgun (WGS) entry which is preliminary data.</text>
</comment>
<name>A0A7W9WU78_9BURK</name>
<evidence type="ECO:0000256" key="1">
    <source>
        <dbReference type="ARBA" id="ARBA00007613"/>
    </source>
</evidence>
<proteinExistence type="inferred from homology"/>
<sequence>MNHFMAKTAKTLIGSLIVSAGLVGCAVGPNYVAPTTDMAPFHNTEAVANRQTTLPAPKLDNWWTGFNDPMLEKVVQRALDQNLGLQAAIARVSQARAAAQAAGAQLLPTVDAGGSATVEHQSTTSPLGTLASAFPNYSRDQKQYVVGATASWEIDLAGGLRRAHTAALDEEQAAEAGQLGTRITVAADAADAYLQVRGLQAQVAVTQDQIDTDAHLLTLVQARKQAGAADEREVAQAEALLRQARASLPALRIALEAQLNRLDVLMGAQPGTYAAELNTHAAIIPEVPAIGTGDQAVDVLRRRPDIIAAERHLAATNENIGVAIADYYPKISLSGALGFDSISTNHLFSAKSFEPVGTGALQWRLFDFGKVDAEVKQARGANAEALAQYKEAALKATEDVENAFMALSQSEIRAQEIQQEVTALTRARDLSEKAYRAGSITLTDVLDADRQLLVARDELDATKADAARAAVRTFRALGGGWDAPQPAVQQAAQSTAPKG</sequence>
<dbReference type="Gene3D" id="2.20.200.10">
    <property type="entry name" value="Outer membrane efflux proteins (OEP)"/>
    <property type="match status" value="1"/>
</dbReference>
<dbReference type="EMBL" id="JACHBW010000011">
    <property type="protein sequence ID" value="MBB6104097.1"/>
    <property type="molecule type" value="Genomic_DNA"/>
</dbReference>
<comment type="similarity">
    <text evidence="1 2">Belongs to the outer membrane factor (OMF) (TC 1.B.17) family.</text>
</comment>
<protein>
    <submittedName>
        <fullName evidence="3">NodT family efflux transporter outer membrane factor (OMF) lipoprotein</fullName>
    </submittedName>
</protein>
<dbReference type="PROSITE" id="PS51257">
    <property type="entry name" value="PROKAR_LIPOPROTEIN"/>
    <property type="match status" value="1"/>
</dbReference>
<feature type="chain" id="PRO_5031597849" evidence="2">
    <location>
        <begin position="21"/>
        <end position="499"/>
    </location>
</feature>
<accession>A0A7W9WU78</accession>
<keyword evidence="4" id="KW-1185">Reference proteome</keyword>